<protein>
    <submittedName>
        <fullName evidence="5">Sugar kinase</fullName>
    </submittedName>
</protein>
<dbReference type="Proteomes" id="UP000308705">
    <property type="component" value="Unassembled WGS sequence"/>
</dbReference>
<dbReference type="PANTHER" id="PTHR43320:SF3">
    <property type="entry name" value="CARBOHYDRATE KINASE PFKB DOMAIN-CONTAINING PROTEIN"/>
    <property type="match status" value="1"/>
</dbReference>
<name>A0A4U3M0Y4_9ACTN</name>
<dbReference type="GO" id="GO:0016301">
    <property type="term" value="F:kinase activity"/>
    <property type="evidence" value="ECO:0007669"/>
    <property type="project" value="UniProtKB-KW"/>
</dbReference>
<dbReference type="OrthoDB" id="7946249at2"/>
<dbReference type="AlphaFoldDB" id="A0A4U3M0Y4"/>
<gene>
    <name evidence="5" type="ORF">FDA94_34935</name>
</gene>
<comment type="caution">
    <text evidence="5">The sequence shown here is derived from an EMBL/GenBank/DDBJ whole genome shotgun (WGS) entry which is preliminary data.</text>
</comment>
<dbReference type="Gene3D" id="3.40.1190.20">
    <property type="match status" value="1"/>
</dbReference>
<dbReference type="InterPro" id="IPR002173">
    <property type="entry name" value="Carboh/pur_kinase_PfkB_CS"/>
</dbReference>
<dbReference type="Pfam" id="PF00294">
    <property type="entry name" value="PfkB"/>
    <property type="match status" value="1"/>
</dbReference>
<evidence type="ECO:0000259" key="4">
    <source>
        <dbReference type="Pfam" id="PF00294"/>
    </source>
</evidence>
<evidence type="ECO:0000256" key="1">
    <source>
        <dbReference type="ARBA" id="ARBA00010688"/>
    </source>
</evidence>
<keyword evidence="6" id="KW-1185">Reference proteome</keyword>
<dbReference type="InterPro" id="IPR052700">
    <property type="entry name" value="Carb_kinase_PfkB-like"/>
</dbReference>
<organism evidence="5 6">
    <name type="scientific">Herbidospora galbida</name>
    <dbReference type="NCBI Taxonomy" id="2575442"/>
    <lineage>
        <taxon>Bacteria</taxon>
        <taxon>Bacillati</taxon>
        <taxon>Actinomycetota</taxon>
        <taxon>Actinomycetes</taxon>
        <taxon>Streptosporangiales</taxon>
        <taxon>Streptosporangiaceae</taxon>
        <taxon>Herbidospora</taxon>
    </lineage>
</organism>
<keyword evidence="2" id="KW-0808">Transferase</keyword>
<dbReference type="SUPFAM" id="SSF53613">
    <property type="entry name" value="Ribokinase-like"/>
    <property type="match status" value="1"/>
</dbReference>
<dbReference type="InterPro" id="IPR029056">
    <property type="entry name" value="Ribokinase-like"/>
</dbReference>
<evidence type="ECO:0000256" key="3">
    <source>
        <dbReference type="ARBA" id="ARBA00022777"/>
    </source>
</evidence>
<feature type="domain" description="Carbohydrate kinase PfkB" evidence="4">
    <location>
        <begin position="8"/>
        <end position="296"/>
    </location>
</feature>
<dbReference type="CDD" id="cd01166">
    <property type="entry name" value="KdgK"/>
    <property type="match status" value="1"/>
</dbReference>
<reference evidence="5 6" key="1">
    <citation type="submission" date="2019-04" db="EMBL/GenBank/DDBJ databases">
        <title>Herbidospora sp. NEAU-GS14.nov., a novel actinomycete isolated from soil.</title>
        <authorList>
            <person name="Han L."/>
        </authorList>
    </citation>
    <scope>NUCLEOTIDE SEQUENCE [LARGE SCALE GENOMIC DNA]</scope>
    <source>
        <strain evidence="5 6">NEAU-GS14</strain>
    </source>
</reference>
<keyword evidence="3 5" id="KW-0418">Kinase</keyword>
<dbReference type="InterPro" id="IPR011611">
    <property type="entry name" value="PfkB_dom"/>
</dbReference>
<dbReference type="PROSITE" id="PS00584">
    <property type="entry name" value="PFKB_KINASES_2"/>
    <property type="match status" value="1"/>
</dbReference>
<dbReference type="EMBL" id="SZQA01000052">
    <property type="protein sequence ID" value="TKK80916.1"/>
    <property type="molecule type" value="Genomic_DNA"/>
</dbReference>
<evidence type="ECO:0000313" key="5">
    <source>
        <dbReference type="EMBL" id="TKK80916.1"/>
    </source>
</evidence>
<sequence length="311" mass="32028">MTRDVRGLLVIGDVVTDVVALHAEPVATGTDTEADITLRPGGSGANTAAWAAHLGGDARLLARVGADTAAWHLNALSGVKTHVTVDPARPTAVVIAMVDDAGERSFLTNRGAARHLGPGDWTDALLDGVDCLHLSGYLMWTPEGLELARIAMRAAKDVTVSVDPASTRFLREFGTERFLAETRAADVIIPNRDEALALTGAAEPERAAELLGDIYGTAVVKLGPAGALLAQDGRIVARAGAVSAGPADRVVDSTGAGDAFAAGFLTARLAGSTRSECLEAGCRAGRRAVGLVGGRPPAVKNATELYPIDTN</sequence>
<accession>A0A4U3M0Y4</accession>
<proteinExistence type="inferred from homology"/>
<evidence type="ECO:0000313" key="6">
    <source>
        <dbReference type="Proteomes" id="UP000308705"/>
    </source>
</evidence>
<evidence type="ECO:0000256" key="2">
    <source>
        <dbReference type="ARBA" id="ARBA00022679"/>
    </source>
</evidence>
<comment type="similarity">
    <text evidence="1">Belongs to the carbohydrate kinase PfkB family.</text>
</comment>
<dbReference type="PANTHER" id="PTHR43320">
    <property type="entry name" value="SUGAR KINASE"/>
    <property type="match status" value="1"/>
</dbReference>